<evidence type="ECO:0000256" key="2">
    <source>
        <dbReference type="ARBA" id="ARBA00022490"/>
    </source>
</evidence>
<evidence type="ECO:0000256" key="3">
    <source>
        <dbReference type="ARBA" id="ARBA00023239"/>
    </source>
</evidence>
<evidence type="ECO:0000313" key="9">
    <source>
        <dbReference type="Proteomes" id="UP000671879"/>
    </source>
</evidence>
<dbReference type="Proteomes" id="UP000671879">
    <property type="component" value="Chromosome"/>
</dbReference>
<dbReference type="Gene3D" id="3.20.20.70">
    <property type="entry name" value="Aldolase class I"/>
    <property type="match status" value="1"/>
</dbReference>
<dbReference type="HAMAP" id="MF_00114">
    <property type="entry name" value="DeoC_type1"/>
    <property type="match status" value="1"/>
</dbReference>
<dbReference type="PANTHER" id="PTHR10889:SF1">
    <property type="entry name" value="DEOXYRIBOSE-PHOSPHATE ALDOLASE"/>
    <property type="match status" value="1"/>
</dbReference>
<dbReference type="GO" id="GO:0004139">
    <property type="term" value="F:deoxyribose-phosphate aldolase activity"/>
    <property type="evidence" value="ECO:0007669"/>
    <property type="project" value="UniProtKB-UniRule"/>
</dbReference>
<name>A0A9Q7ADJ7_9BACT</name>
<dbReference type="InterPro" id="IPR013785">
    <property type="entry name" value="Aldolase_TIM"/>
</dbReference>
<comment type="catalytic activity">
    <reaction evidence="5 7">
        <text>2-deoxy-D-ribose 5-phosphate = D-glyceraldehyde 3-phosphate + acetaldehyde</text>
        <dbReference type="Rhea" id="RHEA:12821"/>
        <dbReference type="ChEBI" id="CHEBI:15343"/>
        <dbReference type="ChEBI" id="CHEBI:59776"/>
        <dbReference type="ChEBI" id="CHEBI:62877"/>
        <dbReference type="EC" id="4.1.2.4"/>
    </reaction>
</comment>
<comment type="similarity">
    <text evidence="1 7">Belongs to the DeoC/FbaB aldolase family. DeoC type 1 subfamily.</text>
</comment>
<feature type="active site" description="Schiff-base intermediate with acetaldehyde" evidence="7">
    <location>
        <position position="179"/>
    </location>
</feature>
<evidence type="ECO:0000256" key="6">
    <source>
        <dbReference type="ARBA" id="ARBA00056337"/>
    </source>
</evidence>
<evidence type="ECO:0000256" key="7">
    <source>
        <dbReference type="HAMAP-Rule" id="MF_00114"/>
    </source>
</evidence>
<evidence type="ECO:0000256" key="4">
    <source>
        <dbReference type="ARBA" id="ARBA00023270"/>
    </source>
</evidence>
<dbReference type="SMART" id="SM01133">
    <property type="entry name" value="DeoC"/>
    <property type="match status" value="1"/>
</dbReference>
<dbReference type="SUPFAM" id="SSF51569">
    <property type="entry name" value="Aldolase"/>
    <property type="match status" value="1"/>
</dbReference>
<proteinExistence type="inferred from homology"/>
<dbReference type="InterPro" id="IPR002915">
    <property type="entry name" value="DeoC/FbaB/LacD_aldolase"/>
</dbReference>
<keyword evidence="4 7" id="KW-0704">Schiff base</keyword>
<protein>
    <recommendedName>
        <fullName evidence="7">Deoxyribose-phosphate aldolase</fullName>
        <shortName evidence="7">DERA</shortName>
        <ecNumber evidence="7">4.1.2.4</ecNumber>
    </recommendedName>
    <alternativeName>
        <fullName evidence="7">2-deoxy-D-ribose 5-phosphate aldolase</fullName>
    </alternativeName>
    <alternativeName>
        <fullName evidence="7">Phosphodeoxyriboaldolase</fullName>
        <shortName evidence="7">Deoxyriboaldolase</shortName>
    </alternativeName>
</protein>
<dbReference type="FunFam" id="3.20.20.70:FF:000044">
    <property type="entry name" value="Deoxyribose-phosphate aldolase"/>
    <property type="match status" value="1"/>
</dbReference>
<dbReference type="GO" id="GO:0006018">
    <property type="term" value="P:2-deoxyribose 1-phosphate catabolic process"/>
    <property type="evidence" value="ECO:0007669"/>
    <property type="project" value="UniProtKB-UniRule"/>
</dbReference>
<feature type="active site" description="Proton donor/acceptor" evidence="7">
    <location>
        <position position="117"/>
    </location>
</feature>
<dbReference type="PIRSF" id="PIRSF001357">
    <property type="entry name" value="DeoC"/>
    <property type="match status" value="1"/>
</dbReference>
<keyword evidence="2 7" id="KW-0963">Cytoplasm</keyword>
<dbReference type="KEGG" id="aram:KAR29_02615"/>
<dbReference type="RefSeq" id="WP_274374096.1">
    <property type="nucleotide sequence ID" value="NZ_CP072943.1"/>
</dbReference>
<accession>A0A9Q7ADJ7</accession>
<dbReference type="CDD" id="cd00959">
    <property type="entry name" value="DeoC"/>
    <property type="match status" value="1"/>
</dbReference>
<gene>
    <name evidence="7 8" type="primary">deoC</name>
    <name evidence="8" type="ORF">KAR29_02615</name>
</gene>
<comment type="pathway">
    <text evidence="7">Carbohydrate degradation; 2-deoxy-D-ribose 1-phosphate degradation; D-glyceraldehyde 3-phosphate and acetaldehyde from 2-deoxy-alpha-D-ribose 1-phosphate: step 2/2.</text>
</comment>
<dbReference type="InterPro" id="IPR028581">
    <property type="entry name" value="DeoC_typeI"/>
</dbReference>
<dbReference type="NCBIfam" id="TIGR00126">
    <property type="entry name" value="deoC"/>
    <property type="match status" value="1"/>
</dbReference>
<keyword evidence="9" id="KW-1185">Reference proteome</keyword>
<dbReference type="Pfam" id="PF01791">
    <property type="entry name" value="DeoC"/>
    <property type="match status" value="1"/>
</dbReference>
<dbReference type="GO" id="GO:0016052">
    <property type="term" value="P:carbohydrate catabolic process"/>
    <property type="evidence" value="ECO:0007669"/>
    <property type="project" value="TreeGrafter"/>
</dbReference>
<dbReference type="AlphaFoldDB" id="A0A9Q7ADJ7"/>
<reference evidence="9" key="1">
    <citation type="submission" date="2021-04" db="EMBL/GenBank/DDBJ databases">
        <title>A novel Synergistetes isolate from a pyrite-forming mixed culture.</title>
        <authorList>
            <person name="Bunk B."/>
            <person name="Sproer C."/>
            <person name="Spring S."/>
            <person name="Pester M."/>
        </authorList>
    </citation>
    <scope>NUCLEOTIDE SEQUENCE [LARGE SCALE GENOMIC DNA]</scope>
    <source>
        <strain evidence="9">J.5.4.2-T.3.5.2</strain>
    </source>
</reference>
<comment type="subcellular location">
    <subcellularLocation>
        <location evidence="7">Cytoplasm</location>
    </subcellularLocation>
</comment>
<dbReference type="PANTHER" id="PTHR10889">
    <property type="entry name" value="DEOXYRIBOSE-PHOSPHATE ALDOLASE"/>
    <property type="match status" value="1"/>
</dbReference>
<evidence type="ECO:0000313" key="8">
    <source>
        <dbReference type="EMBL" id="QTX32838.1"/>
    </source>
</evidence>
<dbReference type="GO" id="GO:0005737">
    <property type="term" value="C:cytoplasm"/>
    <property type="evidence" value="ECO:0007669"/>
    <property type="project" value="UniProtKB-SubCell"/>
</dbReference>
<sequence>MTDVELLAQRARRKAALAEAGLLSRPKATELHPIIDHTLLRSSAREGDIVRLCQEALEWGVASVCVPSAWVPVAARELSGGQVKVGTVAGFPLGALPLEIKVAEILWALEHGTQEVDVVLHLGKLLDGKKDEVLSEMIALREAARGICLKVIVETPFLNDEQKVTLARLASQAKVDFLKTCTGFAGSASLYDVALLKSAAGEETKVKASGGIRTEAQALAMMAVGADRIGTSNTLAILGSAASRTETPTPLF</sequence>
<dbReference type="GO" id="GO:0009264">
    <property type="term" value="P:deoxyribonucleotide catabolic process"/>
    <property type="evidence" value="ECO:0007669"/>
    <property type="project" value="UniProtKB-UniRule"/>
</dbReference>
<comment type="function">
    <text evidence="6 7">Catalyzes a reversible aldol reaction between acetaldehyde and D-glyceraldehyde 3-phosphate to generate 2-deoxy-D-ribose 5-phosphate.</text>
</comment>
<evidence type="ECO:0000256" key="5">
    <source>
        <dbReference type="ARBA" id="ARBA00048791"/>
    </source>
</evidence>
<dbReference type="InterPro" id="IPR011343">
    <property type="entry name" value="DeoC"/>
</dbReference>
<feature type="active site" description="Proton donor/acceptor" evidence="7">
    <location>
        <position position="207"/>
    </location>
</feature>
<dbReference type="EMBL" id="CP072943">
    <property type="protein sequence ID" value="QTX32838.1"/>
    <property type="molecule type" value="Genomic_DNA"/>
</dbReference>
<dbReference type="EC" id="4.1.2.4" evidence="7"/>
<organism evidence="8 9">
    <name type="scientific">Aminithiophilus ramosus</name>
    <dbReference type="NCBI Taxonomy" id="3029084"/>
    <lineage>
        <taxon>Bacteria</taxon>
        <taxon>Thermotogati</taxon>
        <taxon>Synergistota</taxon>
        <taxon>Synergistia</taxon>
        <taxon>Synergistales</taxon>
        <taxon>Aminithiophilaceae</taxon>
        <taxon>Aminithiophilus</taxon>
    </lineage>
</organism>
<keyword evidence="3 7" id="KW-0456">Lyase</keyword>
<evidence type="ECO:0000256" key="1">
    <source>
        <dbReference type="ARBA" id="ARBA00010936"/>
    </source>
</evidence>